<feature type="signal peptide" evidence="1">
    <location>
        <begin position="1"/>
        <end position="20"/>
    </location>
</feature>
<evidence type="ECO:0000313" key="2">
    <source>
        <dbReference type="EMBL" id="EGA71216.1"/>
    </source>
</evidence>
<dbReference type="RefSeq" id="WP_008074918.1">
    <property type="nucleotide sequence ID" value="NZ_AEVT01000025.1"/>
</dbReference>
<keyword evidence="1" id="KW-0732">Signal</keyword>
<comment type="caution">
    <text evidence="2">The sequence shown here is derived from an EMBL/GenBank/DDBJ whole genome shotgun (WGS) entry which is preliminary data.</text>
</comment>
<protein>
    <submittedName>
        <fullName evidence="2">Uncharacterized protein</fullName>
    </submittedName>
</protein>
<dbReference type="Proteomes" id="UP000006228">
    <property type="component" value="Unassembled WGS sequence"/>
</dbReference>
<feature type="chain" id="PRO_5003224669" evidence="1">
    <location>
        <begin position="21"/>
        <end position="149"/>
    </location>
</feature>
<dbReference type="AlphaFoldDB" id="E8M433"/>
<dbReference type="EMBL" id="AEVT01000025">
    <property type="protein sequence ID" value="EGA71216.1"/>
    <property type="molecule type" value="Genomic_DNA"/>
</dbReference>
<organism evidence="2 3">
    <name type="scientific">Vibrio sinaloensis DSM 21326</name>
    <dbReference type="NCBI Taxonomy" id="945550"/>
    <lineage>
        <taxon>Bacteria</taxon>
        <taxon>Pseudomonadati</taxon>
        <taxon>Pseudomonadota</taxon>
        <taxon>Gammaproteobacteria</taxon>
        <taxon>Vibrionales</taxon>
        <taxon>Vibrionaceae</taxon>
        <taxon>Vibrio</taxon>
        <taxon>Vibrio oreintalis group</taxon>
    </lineage>
</organism>
<gene>
    <name evidence="2" type="ORF">VISI1226_14223</name>
</gene>
<evidence type="ECO:0000313" key="3">
    <source>
        <dbReference type="Proteomes" id="UP000006228"/>
    </source>
</evidence>
<reference evidence="2 3" key="1">
    <citation type="journal article" date="2012" name="Int. J. Syst. Evol. Microbiol.">
        <title>Vibrio caribbeanicus sp. nov., isolated from the marine sponge Scleritoderma cyanea.</title>
        <authorList>
            <person name="Hoffmann M."/>
            <person name="Monday S.R."/>
            <person name="Allard M.W."/>
            <person name="Strain E.A."/>
            <person name="Whittaker P."/>
            <person name="Naum M."/>
            <person name="McCarthy P.J."/>
            <person name="Lopez J.V."/>
            <person name="Fischer M."/>
            <person name="Brown E.W."/>
        </authorList>
    </citation>
    <scope>NUCLEOTIDE SEQUENCE [LARGE SCALE GENOMIC DNA]</scope>
    <source>
        <strain evidence="3">DSMZ 21326</strain>
    </source>
</reference>
<accession>E8M433</accession>
<name>E8M433_PHOS4</name>
<dbReference type="eggNOG" id="ENOG5030P7Z">
    <property type="taxonomic scope" value="Bacteria"/>
</dbReference>
<dbReference type="OrthoDB" id="5876808at2"/>
<proteinExistence type="predicted"/>
<dbReference type="GeneID" id="95568396"/>
<evidence type="ECO:0000256" key="1">
    <source>
        <dbReference type="SAM" id="SignalP"/>
    </source>
</evidence>
<sequence>MNKLLIGLSLVSGAAVGAMAAYISSPTVSLNIVSKTSILVPTKQKTEQLNMHATITLKRSGQYEAYFFTDEKVGYNASGNYAFDYHGLSLTPTSSEKVIPEGKKLSLIEMMFSQRGMHSMEGLTIIPLSDKQMIMVAPRYSYLFSEVTP</sequence>